<dbReference type="VEuPathDB" id="VectorBase:ISCW012842"/>
<organism>
    <name type="scientific">Ixodes scapularis</name>
    <name type="common">Black-legged tick</name>
    <name type="synonym">Deer tick</name>
    <dbReference type="NCBI Taxonomy" id="6945"/>
    <lineage>
        <taxon>Eukaryota</taxon>
        <taxon>Metazoa</taxon>
        <taxon>Ecdysozoa</taxon>
        <taxon>Arthropoda</taxon>
        <taxon>Chelicerata</taxon>
        <taxon>Arachnida</taxon>
        <taxon>Acari</taxon>
        <taxon>Parasitiformes</taxon>
        <taxon>Ixodida</taxon>
        <taxon>Ixodoidea</taxon>
        <taxon>Ixodidae</taxon>
        <taxon>Ixodinae</taxon>
        <taxon>Ixodes</taxon>
    </lineage>
</organism>
<evidence type="ECO:0000313" key="8">
    <source>
        <dbReference type="EnsemblMetazoa" id="ISCW012842-PA"/>
    </source>
</evidence>
<dbReference type="PANTHER" id="PTHR12101">
    <property type="entry name" value="POPEYE DOMAIN CONTAINING PROTEIN"/>
    <property type="match status" value="1"/>
</dbReference>
<dbReference type="PANTHER" id="PTHR12101:SF1">
    <property type="entry name" value="BVES"/>
    <property type="match status" value="1"/>
</dbReference>
<dbReference type="InterPro" id="IPR006916">
    <property type="entry name" value="POPDC1-3"/>
</dbReference>
<dbReference type="GO" id="GO:0030552">
    <property type="term" value="F:cAMP binding"/>
    <property type="evidence" value="ECO:0000318"/>
    <property type="project" value="GO_Central"/>
</dbReference>
<feature type="transmembrane region" description="Helical" evidence="5">
    <location>
        <begin position="65"/>
        <end position="85"/>
    </location>
</feature>
<reference evidence="7 9" key="1">
    <citation type="submission" date="2008-03" db="EMBL/GenBank/DDBJ databases">
        <title>Annotation of Ixodes scapularis.</title>
        <authorList>
            <consortium name="Ixodes scapularis Genome Project Consortium"/>
            <person name="Caler E."/>
            <person name="Hannick L.I."/>
            <person name="Bidwell S."/>
            <person name="Joardar V."/>
            <person name="Thiagarajan M."/>
            <person name="Amedeo P."/>
            <person name="Galinsky K.J."/>
            <person name="Schobel S."/>
            <person name="Inman J."/>
            <person name="Hostetler J."/>
            <person name="Miller J."/>
            <person name="Hammond M."/>
            <person name="Megy K."/>
            <person name="Lawson D."/>
            <person name="Kodira C."/>
            <person name="Sutton G."/>
            <person name="Meyer J."/>
            <person name="Hill C.A."/>
            <person name="Birren B."/>
            <person name="Nene V."/>
            <person name="Collins F."/>
            <person name="Alarcon-Chaidez F."/>
            <person name="Wikel S."/>
            <person name="Strausberg R."/>
        </authorList>
    </citation>
    <scope>NUCLEOTIDE SEQUENCE [LARGE SCALE GENOMIC DNA]</scope>
    <source>
        <strain evidence="9">Wikel</strain>
        <strain evidence="7">Wikel colony</strain>
    </source>
</reference>
<dbReference type="HOGENOM" id="CLU_1706233_0_0_1"/>
<evidence type="ECO:0000256" key="5">
    <source>
        <dbReference type="SAM" id="Phobius"/>
    </source>
</evidence>
<keyword evidence="9" id="KW-1185">Reference proteome</keyword>
<name>B7QFV7_IXOSC</name>
<dbReference type="GO" id="GO:0051146">
    <property type="term" value="P:striated muscle cell differentiation"/>
    <property type="evidence" value="ECO:0000318"/>
    <property type="project" value="GO_Central"/>
</dbReference>
<keyword evidence="2 5" id="KW-0812">Transmembrane</keyword>
<evidence type="ECO:0000259" key="6">
    <source>
        <dbReference type="Pfam" id="PF04831"/>
    </source>
</evidence>
<feature type="transmembrane region" description="Helical" evidence="5">
    <location>
        <begin position="30"/>
        <end position="53"/>
    </location>
</feature>
<evidence type="ECO:0000256" key="2">
    <source>
        <dbReference type="ARBA" id="ARBA00022692"/>
    </source>
</evidence>
<evidence type="ECO:0000313" key="7">
    <source>
        <dbReference type="EMBL" id="EEC17729.1"/>
    </source>
</evidence>
<feature type="domain" description="POPDC1-3" evidence="6">
    <location>
        <begin position="28"/>
        <end position="101"/>
    </location>
</feature>
<dbReference type="GO" id="GO:0007519">
    <property type="term" value="P:skeletal muscle tissue development"/>
    <property type="evidence" value="ECO:0000318"/>
    <property type="project" value="GO_Central"/>
</dbReference>
<dbReference type="EMBL" id="DS928182">
    <property type="protein sequence ID" value="EEC17729.1"/>
    <property type="molecule type" value="Genomic_DNA"/>
</dbReference>
<comment type="subcellular location">
    <subcellularLocation>
        <location evidence="1">Membrane</location>
        <topology evidence="1">Multi-pass membrane protein</topology>
    </subcellularLocation>
</comment>
<dbReference type="Proteomes" id="UP000001555">
    <property type="component" value="Unassembled WGS sequence"/>
</dbReference>
<dbReference type="Pfam" id="PF04831">
    <property type="entry name" value="POPDC1-3"/>
    <property type="match status" value="1"/>
</dbReference>
<dbReference type="AlphaFoldDB" id="B7QFV7"/>
<evidence type="ECO:0000256" key="3">
    <source>
        <dbReference type="ARBA" id="ARBA00022989"/>
    </source>
</evidence>
<accession>B7QFV7</accession>
<evidence type="ECO:0000313" key="9">
    <source>
        <dbReference type="Proteomes" id="UP000001555"/>
    </source>
</evidence>
<dbReference type="InParanoid" id="B7QFV7"/>
<sequence>MSGPELYARVASSVEPTGGICPTWLNTDHILFQIANLFLLFSYLLQGGLYTLLQMRVVLDLGSSFFAILGYIILCAFDTLVWKALFTLIDLVRFCVLATTRNGNLSLLVSINLLLIEIWRPVQQVGKCEFLESPEWFVVPKSDLYQVTATPLGA</sequence>
<keyword evidence="3 5" id="KW-1133">Transmembrane helix</keyword>
<dbReference type="VEuPathDB" id="VectorBase:ISCP_026359"/>
<protein>
    <recommendedName>
        <fullName evidence="6">POPDC1-3 domain-containing protein</fullName>
    </recommendedName>
</protein>
<dbReference type="EnsemblMetazoa" id="ISCW012842-RA">
    <property type="protein sequence ID" value="ISCW012842-PA"/>
    <property type="gene ID" value="ISCW012842"/>
</dbReference>
<evidence type="ECO:0000256" key="4">
    <source>
        <dbReference type="ARBA" id="ARBA00023136"/>
    </source>
</evidence>
<dbReference type="VEuPathDB" id="VectorBase:ISCI012842"/>
<dbReference type="GO" id="GO:0042383">
    <property type="term" value="C:sarcolemma"/>
    <property type="evidence" value="ECO:0000318"/>
    <property type="project" value="GO_Central"/>
</dbReference>
<dbReference type="InterPro" id="IPR055272">
    <property type="entry name" value="POPDC1-3_dom"/>
</dbReference>
<reference evidence="8" key="2">
    <citation type="submission" date="2020-05" db="UniProtKB">
        <authorList>
            <consortium name="EnsemblMetazoa"/>
        </authorList>
    </citation>
    <scope>IDENTIFICATION</scope>
    <source>
        <strain evidence="8">wikel</strain>
    </source>
</reference>
<gene>
    <name evidence="7" type="ORF">IscW_ISCW012842</name>
</gene>
<proteinExistence type="predicted"/>
<dbReference type="OrthoDB" id="425611at2759"/>
<evidence type="ECO:0000256" key="1">
    <source>
        <dbReference type="ARBA" id="ARBA00004141"/>
    </source>
</evidence>
<dbReference type="GO" id="GO:0007507">
    <property type="term" value="P:heart development"/>
    <property type="evidence" value="ECO:0000318"/>
    <property type="project" value="GO_Central"/>
</dbReference>
<keyword evidence="4 5" id="KW-0472">Membrane</keyword>
<dbReference type="GO" id="GO:0042391">
    <property type="term" value="P:regulation of membrane potential"/>
    <property type="evidence" value="ECO:0000318"/>
    <property type="project" value="GO_Central"/>
</dbReference>
<dbReference type="EMBL" id="ABJB010146515">
    <property type="status" value="NOT_ANNOTATED_CDS"/>
    <property type="molecule type" value="Genomic_DNA"/>
</dbReference>
<dbReference type="PaxDb" id="6945-B7QFV7"/>